<evidence type="ECO:0000256" key="1">
    <source>
        <dbReference type="SAM" id="MobiDB-lite"/>
    </source>
</evidence>
<organism evidence="3 4">
    <name type="scientific">Steroidobacter gossypii</name>
    <dbReference type="NCBI Taxonomy" id="2805490"/>
    <lineage>
        <taxon>Bacteria</taxon>
        <taxon>Pseudomonadati</taxon>
        <taxon>Pseudomonadota</taxon>
        <taxon>Gammaproteobacteria</taxon>
        <taxon>Steroidobacterales</taxon>
        <taxon>Steroidobacteraceae</taxon>
        <taxon>Steroidobacter</taxon>
    </lineage>
</organism>
<reference evidence="3 4" key="1">
    <citation type="journal article" date="2021" name="Int. J. Syst. Evol. Microbiol.">
        <title>Steroidobacter gossypii sp. nov., isolated from soil of cotton cropping field.</title>
        <authorList>
            <person name="Huang R."/>
            <person name="Yang S."/>
            <person name="Zhen C."/>
            <person name="Liu W."/>
        </authorList>
    </citation>
    <scope>NUCLEOTIDE SEQUENCE [LARGE SCALE GENOMIC DNA]</scope>
    <source>
        <strain evidence="3 4">S1-65</strain>
    </source>
</reference>
<evidence type="ECO:0000313" key="3">
    <source>
        <dbReference type="EMBL" id="MBM0103295.1"/>
    </source>
</evidence>
<name>A0ABS1WQR1_9GAMM</name>
<comment type="caution">
    <text evidence="3">The sequence shown here is derived from an EMBL/GenBank/DDBJ whole genome shotgun (WGS) entry which is preliminary data.</text>
</comment>
<gene>
    <name evidence="3" type="ORF">JM946_01000</name>
</gene>
<accession>A0ABS1WQR1</accession>
<keyword evidence="4" id="KW-1185">Reference proteome</keyword>
<dbReference type="EMBL" id="JAEVLS010000001">
    <property type="protein sequence ID" value="MBM0103295.1"/>
    <property type="molecule type" value="Genomic_DNA"/>
</dbReference>
<keyword evidence="2" id="KW-0732">Signal</keyword>
<dbReference type="RefSeq" id="WP_203165277.1">
    <property type="nucleotide sequence ID" value="NZ_JAEVLS010000001.1"/>
</dbReference>
<protein>
    <submittedName>
        <fullName evidence="3">Uncharacterized protein</fullName>
    </submittedName>
</protein>
<proteinExistence type="predicted"/>
<feature type="signal peptide" evidence="2">
    <location>
        <begin position="1"/>
        <end position="23"/>
    </location>
</feature>
<feature type="region of interest" description="Disordered" evidence="1">
    <location>
        <begin position="23"/>
        <end position="73"/>
    </location>
</feature>
<evidence type="ECO:0000313" key="4">
    <source>
        <dbReference type="Proteomes" id="UP000661077"/>
    </source>
</evidence>
<evidence type="ECO:0000256" key="2">
    <source>
        <dbReference type="SAM" id="SignalP"/>
    </source>
</evidence>
<dbReference type="Proteomes" id="UP000661077">
    <property type="component" value="Unassembled WGS sequence"/>
</dbReference>
<sequence>MRTRSSKRILAVTLALLAASQLAGCGSDNDSPRTSTPPGDTGGGGSGGGGNGGGGDGGGGDGGGNNPPVTQASGVFVDAPVAGLSYTTSSNVTGVTDAEGRYNYNVGDTVTFALGNLVIGSVPAQGIVTPMTVANALVANTGNNAATVAENLLMLLQSLDANGDPSDGITFTQEIRNAVAANSIDLTAADTAFEATLSTFVANVSSTAGVTLTPVTRTDARDHFVAQGPAALAGVYVRADENFQPITQKIVTLTLFRNGSYLLGGQHDLNTCNQGAVPGTPVNDLAFSDANGNGVEYGQYTWNGLTNTFAVTSVSVETDGLCGFNIPLEGASNDKTELEVTVDGLVIRDTNGNVAYRFVRHATDSTAFGGAWVQPTALMAGQPFMFTLFPSNEAGTAGRYLMVDASPLDTFYDTSPGIEEACYNVAENGALTVEHNSSVCANAIDTNDTAGLSDTDTLQMIVDENDRLLIVDGEDVTGFARLPQPQPTHEKLAGAWMLQESPDVTDLGAQPNLFLLTVFQDGRFLFGTQENDAGCVPGDYPNPADQEVDANGLEYGTLSLTARPGLVVPQVEMESNGECGLFDANKEFQQAYFIARNAAGDALTVWANDEEDPAGLVFKRVPSVPNEITGAWLWTDEDGAENELAVVAYLPSGVMFEVSTFTDAFGIRRESFTMDGDTMTSHIRGYEYCVDTQNEPSECLVGDEYLEETYVVDGDSIIDDDEPGSSMTRIR</sequence>
<feature type="compositionally biased region" description="Gly residues" evidence="1">
    <location>
        <begin position="40"/>
        <end position="65"/>
    </location>
</feature>
<feature type="chain" id="PRO_5045637744" evidence="2">
    <location>
        <begin position="24"/>
        <end position="731"/>
    </location>
</feature>